<comment type="similarity">
    <text evidence="2">Belongs to the band 7/mec-2 family.</text>
</comment>
<dbReference type="Pfam" id="PF01145">
    <property type="entry name" value="Band_7"/>
    <property type="match status" value="1"/>
</dbReference>
<dbReference type="GO" id="GO:0005886">
    <property type="term" value="C:plasma membrane"/>
    <property type="evidence" value="ECO:0007669"/>
    <property type="project" value="UniProtKB-ARBA"/>
</dbReference>
<evidence type="ECO:0000256" key="2">
    <source>
        <dbReference type="ARBA" id="ARBA00008164"/>
    </source>
</evidence>
<organism evidence="6 7">
    <name type="scientific">Thermohalobaculum xanthum</name>
    <dbReference type="NCBI Taxonomy" id="2753746"/>
    <lineage>
        <taxon>Bacteria</taxon>
        <taxon>Pseudomonadati</taxon>
        <taxon>Pseudomonadota</taxon>
        <taxon>Alphaproteobacteria</taxon>
        <taxon>Rhodobacterales</taxon>
        <taxon>Paracoccaceae</taxon>
        <taxon>Thermohalobaculum</taxon>
    </lineage>
</organism>
<dbReference type="Proteomes" id="UP000655420">
    <property type="component" value="Unassembled WGS sequence"/>
</dbReference>
<feature type="compositionally biased region" description="Low complexity" evidence="3">
    <location>
        <begin position="328"/>
        <end position="339"/>
    </location>
</feature>
<dbReference type="AlphaFoldDB" id="A0A8J7SFM9"/>
<evidence type="ECO:0000256" key="4">
    <source>
        <dbReference type="SAM" id="Phobius"/>
    </source>
</evidence>
<proteinExistence type="inferred from homology"/>
<comment type="subcellular location">
    <subcellularLocation>
        <location evidence="1">Membrane</location>
        <topology evidence="1">Single-pass membrane protein</topology>
    </subcellularLocation>
</comment>
<feature type="domain" description="Band 7" evidence="5">
    <location>
        <begin position="28"/>
        <end position="186"/>
    </location>
</feature>
<sequence length="339" mass="36583">MNGIDGNLGVLQIAVIVLVIFTIIVISRAVRSVPQGEEWTIERFGRYVRTLGPGLRFLWPVIERVGRRMNMMETVLDIEGQEVITRDNAMVHADAVAFYQVIEASMAAYEVRDLENALQNLAMTNIRSVIGAMDLDDVLSNRDVINSKLLGIIDDAAHPWGVKVTRVEIKDLSPPADIVAAMGRQMKAERDKRADVLQAEGQKQSAILKAEGVRESQVREAEGRREAAFLDAEARERLAQAEAKATEMVSLAISEGDIQAVNYFVATKYTEALRDIAASPSSRVVIVPIEAGGIAGAVAGIAELTRTIGQPVKRDARGAGTTDGGDGAPDPGARPWGGS</sequence>
<gene>
    <name evidence="6" type="ORF">H0I76_10595</name>
</gene>
<accession>A0A8J7SFM9</accession>
<dbReference type="PANTHER" id="PTHR43327:SF10">
    <property type="entry name" value="STOMATIN-LIKE PROTEIN 2, MITOCHONDRIAL"/>
    <property type="match status" value="1"/>
</dbReference>
<keyword evidence="4" id="KW-0472">Membrane</keyword>
<dbReference type="GO" id="GO:0098552">
    <property type="term" value="C:side of membrane"/>
    <property type="evidence" value="ECO:0007669"/>
    <property type="project" value="UniProtKB-ARBA"/>
</dbReference>
<dbReference type="InterPro" id="IPR050710">
    <property type="entry name" value="Band7/mec-2_domain"/>
</dbReference>
<evidence type="ECO:0000256" key="1">
    <source>
        <dbReference type="ARBA" id="ARBA00004167"/>
    </source>
</evidence>
<dbReference type="PANTHER" id="PTHR43327">
    <property type="entry name" value="STOMATIN-LIKE PROTEIN 2, MITOCHONDRIAL"/>
    <property type="match status" value="1"/>
</dbReference>
<dbReference type="SMART" id="SM00244">
    <property type="entry name" value="PHB"/>
    <property type="match status" value="1"/>
</dbReference>
<dbReference type="RefSeq" id="WP_200609841.1">
    <property type="nucleotide sequence ID" value="NZ_JAEHHL010000006.1"/>
</dbReference>
<keyword evidence="4" id="KW-0812">Transmembrane</keyword>
<keyword evidence="7" id="KW-1185">Reference proteome</keyword>
<dbReference type="InterPro" id="IPR001972">
    <property type="entry name" value="Stomatin_HflK_fam"/>
</dbReference>
<dbReference type="Gene3D" id="3.30.479.30">
    <property type="entry name" value="Band 7 domain"/>
    <property type="match status" value="1"/>
</dbReference>
<evidence type="ECO:0000313" key="6">
    <source>
        <dbReference type="EMBL" id="MBK0399642.1"/>
    </source>
</evidence>
<keyword evidence="4" id="KW-1133">Transmembrane helix</keyword>
<dbReference type="CDD" id="cd08829">
    <property type="entry name" value="SPFH_paraslipin"/>
    <property type="match status" value="1"/>
</dbReference>
<comment type="caution">
    <text evidence="6">The sequence shown here is derived from an EMBL/GenBank/DDBJ whole genome shotgun (WGS) entry which is preliminary data.</text>
</comment>
<dbReference type="InterPro" id="IPR001107">
    <property type="entry name" value="Band_7"/>
</dbReference>
<evidence type="ECO:0000259" key="5">
    <source>
        <dbReference type="SMART" id="SM00244"/>
    </source>
</evidence>
<evidence type="ECO:0000256" key="3">
    <source>
        <dbReference type="SAM" id="MobiDB-lite"/>
    </source>
</evidence>
<evidence type="ECO:0000313" key="7">
    <source>
        <dbReference type="Proteomes" id="UP000655420"/>
    </source>
</evidence>
<dbReference type="SUPFAM" id="SSF117892">
    <property type="entry name" value="Band 7/SPFH domain"/>
    <property type="match status" value="1"/>
</dbReference>
<dbReference type="FunFam" id="3.30.479.30:FF:000004">
    <property type="entry name" value="Putative membrane protease family, stomatin"/>
    <property type="match status" value="1"/>
</dbReference>
<protein>
    <submittedName>
        <fullName evidence="6">SPFH/Band 7/PHB domain protein</fullName>
    </submittedName>
</protein>
<reference evidence="6" key="1">
    <citation type="submission" date="2020-12" db="EMBL/GenBank/DDBJ databases">
        <title>Bacterial taxonomy.</title>
        <authorList>
            <person name="Pan X."/>
        </authorList>
    </citation>
    <scope>NUCLEOTIDE SEQUENCE</scope>
    <source>
        <strain evidence="6">M0105</strain>
    </source>
</reference>
<feature type="transmembrane region" description="Helical" evidence="4">
    <location>
        <begin position="6"/>
        <end position="26"/>
    </location>
</feature>
<feature type="region of interest" description="Disordered" evidence="3">
    <location>
        <begin position="312"/>
        <end position="339"/>
    </location>
</feature>
<dbReference type="PRINTS" id="PR00721">
    <property type="entry name" value="STOMATIN"/>
</dbReference>
<dbReference type="InterPro" id="IPR036013">
    <property type="entry name" value="Band_7/SPFH_dom_sf"/>
</dbReference>
<name>A0A8J7SFM9_9RHOB</name>
<dbReference type="EMBL" id="JAEHHL010000006">
    <property type="protein sequence ID" value="MBK0399642.1"/>
    <property type="molecule type" value="Genomic_DNA"/>
</dbReference>